<dbReference type="InterPro" id="IPR005923">
    <property type="entry name" value="HutG"/>
</dbReference>
<dbReference type="GO" id="GO:0033389">
    <property type="term" value="P:putrescine biosynthetic process from arginine, via agmatine"/>
    <property type="evidence" value="ECO:0007669"/>
    <property type="project" value="TreeGrafter"/>
</dbReference>
<feature type="binding site" evidence="5 7">
    <location>
        <position position="150"/>
    </location>
    <ligand>
        <name>Mn(2+)</name>
        <dbReference type="ChEBI" id="CHEBI:29035"/>
        <label>1</label>
    </ligand>
</feature>
<dbReference type="NCBIfam" id="TIGR01227">
    <property type="entry name" value="hutG"/>
    <property type="match status" value="1"/>
</dbReference>
<dbReference type="GO" id="GO:0030145">
    <property type="term" value="F:manganese ion binding"/>
    <property type="evidence" value="ECO:0007669"/>
    <property type="project" value="UniProtKB-UniRule"/>
</dbReference>
<keyword evidence="2 5" id="KW-0378">Hydrolase</keyword>
<keyword evidence="1 5" id="KW-0479">Metal-binding</keyword>
<evidence type="ECO:0000256" key="2">
    <source>
        <dbReference type="ARBA" id="ARBA00022801"/>
    </source>
</evidence>
<dbReference type="EMBL" id="QJJQ01000006">
    <property type="protein sequence ID" value="PXW87143.1"/>
    <property type="molecule type" value="Genomic_DNA"/>
</dbReference>
<protein>
    <recommendedName>
        <fullName evidence="5 6">Formimidoylglutamase</fullName>
        <ecNumber evidence="5 6">3.5.3.8</ecNumber>
    </recommendedName>
    <alternativeName>
        <fullName evidence="5">Formiminoglutamase</fullName>
    </alternativeName>
    <alternativeName>
        <fullName evidence="5">Formiminoglutamate hydrolase</fullName>
    </alternativeName>
</protein>
<dbReference type="GO" id="GO:0050415">
    <property type="term" value="F:formimidoylglutamase activity"/>
    <property type="evidence" value="ECO:0007669"/>
    <property type="project" value="UniProtKB-UniRule"/>
</dbReference>
<comment type="catalytic activity">
    <reaction evidence="5">
        <text>N-formimidoyl-L-glutamate + H2O = formamide + L-glutamate</text>
        <dbReference type="Rhea" id="RHEA:22492"/>
        <dbReference type="ChEBI" id="CHEBI:15377"/>
        <dbReference type="ChEBI" id="CHEBI:16397"/>
        <dbReference type="ChEBI" id="CHEBI:29985"/>
        <dbReference type="ChEBI" id="CHEBI:58928"/>
        <dbReference type="EC" id="3.5.3.8"/>
    </reaction>
</comment>
<dbReference type="PANTHER" id="PTHR11358">
    <property type="entry name" value="ARGINASE/AGMATINASE"/>
    <property type="match status" value="1"/>
</dbReference>
<dbReference type="GO" id="GO:0019557">
    <property type="term" value="P:L-histidine catabolic process to glutamate and formate"/>
    <property type="evidence" value="ECO:0007669"/>
    <property type="project" value="UniProtKB-UniPathway"/>
</dbReference>
<proteinExistence type="inferred from homology"/>
<dbReference type="GO" id="GO:0019556">
    <property type="term" value="P:L-histidine catabolic process to glutamate and formamide"/>
    <property type="evidence" value="ECO:0007669"/>
    <property type="project" value="UniProtKB-UniRule"/>
</dbReference>
<evidence type="ECO:0000256" key="6">
    <source>
        <dbReference type="NCBIfam" id="TIGR01227"/>
    </source>
</evidence>
<comment type="pathway">
    <text evidence="5">Amino-acid degradation; L-histidine degradation into L-glutamate; L-glutamate from N-formimidoyl-L-glutamate (hydrolase route): step 1/1.</text>
</comment>
<comment type="caution">
    <text evidence="9">The sequence shown here is derived from an EMBL/GenBank/DDBJ whole genome shotgun (WGS) entry which is preliminary data.</text>
</comment>
<comment type="similarity">
    <text evidence="5 8">Belongs to the arginase family.</text>
</comment>
<gene>
    <name evidence="5" type="primary">hutG</name>
    <name evidence="9" type="ORF">DFR56_106213</name>
</gene>
<dbReference type="OrthoDB" id="9788689at2"/>
<dbReference type="Gene3D" id="3.40.800.10">
    <property type="entry name" value="Ureohydrolase domain"/>
    <property type="match status" value="1"/>
</dbReference>
<evidence type="ECO:0000256" key="4">
    <source>
        <dbReference type="ARBA" id="ARBA00023211"/>
    </source>
</evidence>
<feature type="binding site" evidence="5 7">
    <location>
        <position position="154"/>
    </location>
    <ligand>
        <name>Mn(2+)</name>
        <dbReference type="ChEBI" id="CHEBI:29035"/>
        <label>1</label>
    </ligand>
</feature>
<evidence type="ECO:0000313" key="9">
    <source>
        <dbReference type="EMBL" id="PXW87143.1"/>
    </source>
</evidence>
<dbReference type="PANTHER" id="PTHR11358:SF35">
    <property type="entry name" value="FORMIMIDOYLGLUTAMASE"/>
    <property type="match status" value="1"/>
</dbReference>
<feature type="binding site" evidence="5">
    <location>
        <position position="235"/>
    </location>
    <ligand>
        <name>Mn(2+)</name>
        <dbReference type="ChEBI" id="CHEBI:29035"/>
        <label>2</label>
    </ligand>
</feature>
<name>A0A2V3VYP7_9BACI</name>
<feature type="binding site" evidence="7">
    <location>
        <position position="237"/>
    </location>
    <ligand>
        <name>Mn(2+)</name>
        <dbReference type="ChEBI" id="CHEBI:29035"/>
        <label>1</label>
    </ligand>
</feature>
<evidence type="ECO:0000256" key="3">
    <source>
        <dbReference type="ARBA" id="ARBA00022808"/>
    </source>
</evidence>
<feature type="binding site" evidence="5">
    <location>
        <position position="152"/>
    </location>
    <ligand>
        <name>Mn(2+)</name>
        <dbReference type="ChEBI" id="CHEBI:29035"/>
        <label>2</label>
    </ligand>
</feature>
<organism evidence="9 10">
    <name type="scientific">Pseudogracilibacillus auburnensis</name>
    <dbReference type="NCBI Taxonomy" id="1494959"/>
    <lineage>
        <taxon>Bacteria</taxon>
        <taxon>Bacillati</taxon>
        <taxon>Bacillota</taxon>
        <taxon>Bacilli</taxon>
        <taxon>Bacillales</taxon>
        <taxon>Bacillaceae</taxon>
        <taxon>Pseudogracilibacillus</taxon>
    </lineage>
</organism>
<accession>A0A2V3VYP7</accession>
<dbReference type="HAMAP" id="MF_00737">
    <property type="entry name" value="Formimidoylglutam"/>
    <property type="match status" value="1"/>
</dbReference>
<feature type="binding site" evidence="5">
    <location>
        <position position="150"/>
    </location>
    <ligand>
        <name>Mn(2+)</name>
        <dbReference type="ChEBI" id="CHEBI:29035"/>
        <label>2</label>
    </ligand>
</feature>
<keyword evidence="4 5" id="KW-0464">Manganese</keyword>
<dbReference type="InterPro" id="IPR023696">
    <property type="entry name" value="Ureohydrolase_dom_sf"/>
</dbReference>
<reference evidence="9 10" key="1">
    <citation type="submission" date="2018-05" db="EMBL/GenBank/DDBJ databases">
        <title>Genomic Encyclopedia of Type Strains, Phase IV (KMG-IV): sequencing the most valuable type-strain genomes for metagenomic binning, comparative biology and taxonomic classification.</title>
        <authorList>
            <person name="Goeker M."/>
        </authorList>
    </citation>
    <scope>NUCLEOTIDE SEQUENCE [LARGE SCALE GENOMIC DNA]</scope>
    <source>
        <strain evidence="9 10">DSM 28556</strain>
    </source>
</reference>
<sequence>MDLFYEWAGRIDKNTKGKRLHQVVENTKIDDVVKSDERHIGIVGFECDEGVKRNKGRIGAAKAPNHIRKLLGSIPYHYEVKSVIDIGNIQCLDNDLEAAQSNLGKYVAKLINKNFTPIILGGGHETFYGHYLGAREAVGDDKKIGMINLDAHFDLRMDEIPSSGTMFRQILESDKNAEYLCVGLQELGNIEQLFKTAEEFGVEYIFETEIQPFEKTFAKIDAFAKKQDYVIYTICTDVINQAYAPGVSAPAPFGLEPKTVRAITEHVVKLDNFLSFDVSEVNPTLDVADQTARLISYVIAETFMHLNKKSKRGRK</sequence>
<dbReference type="PIRSF" id="PIRSF036979">
    <property type="entry name" value="Arginase"/>
    <property type="match status" value="1"/>
</dbReference>
<keyword evidence="10" id="KW-1185">Reference proteome</keyword>
<dbReference type="EC" id="3.5.3.8" evidence="5 6"/>
<feature type="binding site" evidence="7">
    <location>
        <position position="152"/>
    </location>
    <ligand>
        <name>Mn(2+)</name>
        <dbReference type="ChEBI" id="CHEBI:29035"/>
        <label>1</label>
    </ligand>
</feature>
<feature type="binding site" evidence="5">
    <location>
        <position position="237"/>
    </location>
    <ligand>
        <name>Mn(2+)</name>
        <dbReference type="ChEBI" id="CHEBI:29035"/>
        <label>2</label>
    </ligand>
</feature>
<comment type="function">
    <text evidence="5">Catalyzes the conversion of N-formimidoyl-L-glutamate to L-glutamate and formamide.</text>
</comment>
<feature type="binding site" evidence="5 7">
    <location>
        <position position="235"/>
    </location>
    <ligand>
        <name>Mn(2+)</name>
        <dbReference type="ChEBI" id="CHEBI:29035"/>
        <label>1</label>
    </ligand>
</feature>
<evidence type="ECO:0000256" key="1">
    <source>
        <dbReference type="ARBA" id="ARBA00022723"/>
    </source>
</evidence>
<dbReference type="PROSITE" id="PS51409">
    <property type="entry name" value="ARGINASE_2"/>
    <property type="match status" value="1"/>
</dbReference>
<dbReference type="Proteomes" id="UP000247978">
    <property type="component" value="Unassembled WGS sequence"/>
</dbReference>
<dbReference type="CDD" id="cd09988">
    <property type="entry name" value="Formimidoylglutamase"/>
    <property type="match status" value="1"/>
</dbReference>
<feature type="binding site" evidence="7">
    <location>
        <position position="124"/>
    </location>
    <ligand>
        <name>Mn(2+)</name>
        <dbReference type="ChEBI" id="CHEBI:29035"/>
        <label>2</label>
    </ligand>
</feature>
<evidence type="ECO:0000256" key="7">
    <source>
        <dbReference type="PIRSR" id="PIRSR036979-1"/>
    </source>
</evidence>
<comment type="cofactor">
    <cofactor evidence="5 7">
        <name>Mn(2+)</name>
        <dbReference type="ChEBI" id="CHEBI:29035"/>
    </cofactor>
    <text evidence="5 7">Binds 2 manganese ions per subunit.</text>
</comment>
<dbReference type="SUPFAM" id="SSF52768">
    <property type="entry name" value="Arginase/deacetylase"/>
    <property type="match status" value="1"/>
</dbReference>
<evidence type="ECO:0000256" key="5">
    <source>
        <dbReference type="HAMAP-Rule" id="MF_00737"/>
    </source>
</evidence>
<dbReference type="UniPathway" id="UPA00379">
    <property type="reaction ID" value="UER00552"/>
</dbReference>
<keyword evidence="3 5" id="KW-0369">Histidine metabolism</keyword>
<evidence type="ECO:0000256" key="8">
    <source>
        <dbReference type="PROSITE-ProRule" id="PRU00742"/>
    </source>
</evidence>
<dbReference type="Pfam" id="PF00491">
    <property type="entry name" value="Arginase"/>
    <property type="match status" value="1"/>
</dbReference>
<dbReference type="InterPro" id="IPR006035">
    <property type="entry name" value="Ureohydrolase"/>
</dbReference>
<dbReference type="AlphaFoldDB" id="A0A2V3VYP7"/>
<dbReference type="GO" id="GO:0008783">
    <property type="term" value="F:agmatinase activity"/>
    <property type="evidence" value="ECO:0007669"/>
    <property type="project" value="TreeGrafter"/>
</dbReference>
<feature type="binding site" evidence="5">
    <location>
        <position position="124"/>
    </location>
    <ligand>
        <name>Mn(2+)</name>
        <dbReference type="ChEBI" id="CHEBI:29035"/>
        <label>1</label>
    </ligand>
</feature>
<evidence type="ECO:0000313" key="10">
    <source>
        <dbReference type="Proteomes" id="UP000247978"/>
    </source>
</evidence>